<comment type="similarity">
    <text evidence="2 8">Belongs to the Aux/IAA family.</text>
</comment>
<evidence type="ECO:0000256" key="3">
    <source>
        <dbReference type="ARBA" id="ARBA00022491"/>
    </source>
</evidence>
<proteinExistence type="inferred from homology"/>
<dbReference type="SUPFAM" id="SSF54277">
    <property type="entry name" value="CAD &amp; PB1 domains"/>
    <property type="match status" value="1"/>
</dbReference>
<gene>
    <name evidence="10" type="ORF">HHK36_022473</name>
</gene>
<evidence type="ECO:0000256" key="6">
    <source>
        <dbReference type="ARBA" id="ARBA00023242"/>
    </source>
</evidence>
<comment type="function">
    <text evidence="8">Aux/IAA proteins are short-lived transcriptional factors that function as repressors of early auxin response genes at low auxin concentrations.</text>
</comment>
<dbReference type="GO" id="GO:0005634">
    <property type="term" value="C:nucleus"/>
    <property type="evidence" value="ECO:0007669"/>
    <property type="project" value="UniProtKB-SubCell"/>
</dbReference>
<accession>A0A835D6U0</accession>
<evidence type="ECO:0000313" key="10">
    <source>
        <dbReference type="EMBL" id="KAF8392131.1"/>
    </source>
</evidence>
<evidence type="ECO:0000313" key="11">
    <source>
        <dbReference type="Proteomes" id="UP000655225"/>
    </source>
</evidence>
<dbReference type="GO" id="GO:0006355">
    <property type="term" value="P:regulation of DNA-templated transcription"/>
    <property type="evidence" value="ECO:0007669"/>
    <property type="project" value="InterPro"/>
</dbReference>
<dbReference type="Gene3D" id="3.10.20.90">
    <property type="entry name" value="Phosphatidylinositol 3-kinase Catalytic Subunit, Chain A, domain 1"/>
    <property type="match status" value="1"/>
</dbReference>
<evidence type="ECO:0000256" key="5">
    <source>
        <dbReference type="ARBA" id="ARBA00023163"/>
    </source>
</evidence>
<reference evidence="10 11" key="1">
    <citation type="submission" date="2020-04" db="EMBL/GenBank/DDBJ databases">
        <title>Plant Genome Project.</title>
        <authorList>
            <person name="Zhang R.-G."/>
        </authorList>
    </citation>
    <scope>NUCLEOTIDE SEQUENCE [LARGE SCALE GENOMIC DNA]</scope>
    <source>
        <strain evidence="10">YNK0</strain>
        <tissue evidence="10">Leaf</tissue>
    </source>
</reference>
<evidence type="ECO:0000256" key="2">
    <source>
        <dbReference type="ARBA" id="ARBA00006728"/>
    </source>
</evidence>
<dbReference type="InterPro" id="IPR033389">
    <property type="entry name" value="AUX/IAA_dom"/>
</dbReference>
<dbReference type="GO" id="GO:0009734">
    <property type="term" value="P:auxin-activated signaling pathway"/>
    <property type="evidence" value="ECO:0007669"/>
    <property type="project" value="UniProtKB-UniRule"/>
</dbReference>
<keyword evidence="7 8" id="KW-0927">Auxin signaling pathway</keyword>
<keyword evidence="6 8" id="KW-0539">Nucleus</keyword>
<keyword evidence="11" id="KW-1185">Reference proteome</keyword>
<evidence type="ECO:0000259" key="9">
    <source>
        <dbReference type="PROSITE" id="PS51745"/>
    </source>
</evidence>
<feature type="domain" description="PB1" evidence="9">
    <location>
        <begin position="198"/>
        <end position="320"/>
    </location>
</feature>
<dbReference type="Pfam" id="PF02309">
    <property type="entry name" value="AUX_IAA"/>
    <property type="match status" value="1"/>
</dbReference>
<evidence type="ECO:0000256" key="8">
    <source>
        <dbReference type="RuleBase" id="RU004549"/>
    </source>
</evidence>
<keyword evidence="3 8" id="KW-0678">Repressor</keyword>
<protein>
    <recommendedName>
        <fullName evidence="8">Auxin-responsive protein</fullName>
    </recommendedName>
</protein>
<evidence type="ECO:0000256" key="1">
    <source>
        <dbReference type="ARBA" id="ARBA00004123"/>
    </source>
</evidence>
<dbReference type="OMA" id="CKERVAP"/>
<dbReference type="EMBL" id="JABCRI010000016">
    <property type="protein sequence ID" value="KAF8392131.1"/>
    <property type="molecule type" value="Genomic_DNA"/>
</dbReference>
<dbReference type="PANTHER" id="PTHR31734:SF6">
    <property type="entry name" value="AUXIN-RESPONSIVE PROTEIN IAA11"/>
    <property type="match status" value="1"/>
</dbReference>
<keyword evidence="4 8" id="KW-0805">Transcription regulation</keyword>
<dbReference type="OrthoDB" id="773336at2759"/>
<evidence type="ECO:0000256" key="4">
    <source>
        <dbReference type="ARBA" id="ARBA00023015"/>
    </source>
</evidence>
<comment type="subunit">
    <text evidence="8">Homodimers and heterodimers.</text>
</comment>
<dbReference type="PANTHER" id="PTHR31734">
    <property type="entry name" value="AUXIN-RESPONSIVE PROTEIN IAA17"/>
    <property type="match status" value="1"/>
</dbReference>
<dbReference type="PROSITE" id="PS51745">
    <property type="entry name" value="PB1"/>
    <property type="match status" value="1"/>
</dbReference>
<dbReference type="InterPro" id="IPR003311">
    <property type="entry name" value="AUX_IAA"/>
</dbReference>
<name>A0A835D6U0_TETSI</name>
<dbReference type="InterPro" id="IPR053793">
    <property type="entry name" value="PB1-like"/>
</dbReference>
<dbReference type="FunFam" id="3.10.20.90:FF:000078">
    <property type="entry name" value="Auxin-responsive protein"/>
    <property type="match status" value="1"/>
</dbReference>
<organism evidence="10 11">
    <name type="scientific">Tetracentron sinense</name>
    <name type="common">Spur-leaf</name>
    <dbReference type="NCBI Taxonomy" id="13715"/>
    <lineage>
        <taxon>Eukaryota</taxon>
        <taxon>Viridiplantae</taxon>
        <taxon>Streptophyta</taxon>
        <taxon>Embryophyta</taxon>
        <taxon>Tracheophyta</taxon>
        <taxon>Spermatophyta</taxon>
        <taxon>Magnoliopsida</taxon>
        <taxon>Trochodendrales</taxon>
        <taxon>Trochodendraceae</taxon>
        <taxon>Tetracentron</taxon>
    </lineage>
</organism>
<keyword evidence="5 8" id="KW-0804">Transcription</keyword>
<evidence type="ECO:0000256" key="7">
    <source>
        <dbReference type="ARBA" id="ARBA00023294"/>
    </source>
</evidence>
<comment type="caution">
    <text evidence="10">The sequence shown here is derived from an EMBL/GenBank/DDBJ whole genome shotgun (WGS) entry which is preliminary data.</text>
</comment>
<comment type="subcellular location">
    <subcellularLocation>
        <location evidence="1 8">Nucleus</location>
    </subcellularLocation>
</comment>
<dbReference type="AlphaFoldDB" id="A0A835D6U0"/>
<sequence length="391" mass="40779">MEGVLGLLGGGGASSGGSTNGSVTTVSKAEVVEQDYVGLSSEVSSYPDEAELELGLGLSLGGGVKVKACAWGEYGRILTAKDFPSIVSRGGGGSGSSAFSSSSSGKANGSSGAAVVGMKRTADSVAQDAGSALGGSQVVGWPPVRAYRMNSLVNQAKAPTIKEDGIVIENNKHRDAMMEKTCNSNIKNNVNVKEKGHVRFVKVNMDGVPIGRKVDLNAHTCYETLAQTLEDMFHQPTTSVNAIRSGGEKEHGVMVEATKPSKLLDGLSEFVLTYEDKEGDWMLVGDVPWGMFLNTVKRLRIMRTSEANGLGKLMILVAECSLDVGDDGGLDSSKEEAVSIRSPKDSRFDDNVGDVVGRVGGGDVVRRVGGVTGGTNEFTLGDVTESTTSES</sequence>
<dbReference type="Proteomes" id="UP000655225">
    <property type="component" value="Unassembled WGS sequence"/>
</dbReference>